<dbReference type="Proteomes" id="UP000192333">
    <property type="component" value="Chromosome I"/>
</dbReference>
<evidence type="ECO:0000313" key="1">
    <source>
        <dbReference type="EMBL" id="SMD46303.1"/>
    </source>
</evidence>
<reference evidence="2" key="1">
    <citation type="submission" date="2017-04" db="EMBL/GenBank/DDBJ databases">
        <authorList>
            <person name="Varghese N."/>
            <person name="Submissions S."/>
        </authorList>
    </citation>
    <scope>NUCLEOTIDE SEQUENCE [LARGE SCALE GENOMIC DNA]</scope>
    <source>
        <strain evidence="2">DSM 16537</strain>
    </source>
</reference>
<proteinExistence type="predicted"/>
<evidence type="ECO:0000313" key="2">
    <source>
        <dbReference type="Proteomes" id="UP000192333"/>
    </source>
</evidence>
<organism evidence="1 2">
    <name type="scientific">Aquiflexum balticum DSM 16537</name>
    <dbReference type="NCBI Taxonomy" id="758820"/>
    <lineage>
        <taxon>Bacteria</taxon>
        <taxon>Pseudomonadati</taxon>
        <taxon>Bacteroidota</taxon>
        <taxon>Cytophagia</taxon>
        <taxon>Cytophagales</taxon>
        <taxon>Cyclobacteriaceae</taxon>
        <taxon>Aquiflexum</taxon>
    </lineage>
</organism>
<name>A0A1W2HBQ6_9BACT</name>
<keyword evidence="2" id="KW-1185">Reference proteome</keyword>
<sequence>MSIQKYVIGSGENWHLQKGNDNSSFYLYDWFKFNYCKTNK</sequence>
<dbReference type="AlphaFoldDB" id="A0A1W2HBQ6"/>
<accession>A0A1W2HBQ6</accession>
<protein>
    <submittedName>
        <fullName evidence="1">Uncharacterized protein</fullName>
    </submittedName>
</protein>
<dbReference type="EMBL" id="LT838813">
    <property type="protein sequence ID" value="SMD46303.1"/>
    <property type="molecule type" value="Genomic_DNA"/>
</dbReference>
<gene>
    <name evidence="1" type="ORF">SAMN00777080_4986</name>
</gene>